<keyword evidence="8" id="KW-1185">Reference proteome</keyword>
<keyword evidence="3 6" id="KW-0812">Transmembrane</keyword>
<dbReference type="EMBL" id="BTRK01000002">
    <property type="protein sequence ID" value="GMR34349.1"/>
    <property type="molecule type" value="Genomic_DNA"/>
</dbReference>
<proteinExistence type="inferred from homology"/>
<evidence type="ECO:0000256" key="4">
    <source>
        <dbReference type="ARBA" id="ARBA00022989"/>
    </source>
</evidence>
<dbReference type="Pfam" id="PF10317">
    <property type="entry name" value="7TM_GPCR_Srd"/>
    <property type="match status" value="1"/>
</dbReference>
<dbReference type="Proteomes" id="UP001328107">
    <property type="component" value="Unassembled WGS sequence"/>
</dbReference>
<evidence type="ECO:0000256" key="1">
    <source>
        <dbReference type="ARBA" id="ARBA00004141"/>
    </source>
</evidence>
<evidence type="ECO:0000256" key="2">
    <source>
        <dbReference type="ARBA" id="ARBA00009166"/>
    </source>
</evidence>
<feature type="non-terminal residue" evidence="7">
    <location>
        <position position="1"/>
    </location>
</feature>
<name>A0AAN4Z753_9BILA</name>
<keyword evidence="4 6" id="KW-1133">Transmembrane helix</keyword>
<evidence type="ECO:0000313" key="7">
    <source>
        <dbReference type="EMBL" id="GMR34349.1"/>
    </source>
</evidence>
<comment type="caution">
    <text evidence="7">The sequence shown here is derived from an EMBL/GenBank/DDBJ whole genome shotgun (WGS) entry which is preliminary data.</text>
</comment>
<dbReference type="PANTHER" id="PTHR22945">
    <property type="entry name" value="SERPENTINE RECEPTOR, CLASS D DELTA"/>
    <property type="match status" value="1"/>
</dbReference>
<evidence type="ECO:0000313" key="8">
    <source>
        <dbReference type="Proteomes" id="UP001328107"/>
    </source>
</evidence>
<dbReference type="AlphaFoldDB" id="A0AAN4Z753"/>
<feature type="transmembrane region" description="Helical" evidence="6">
    <location>
        <begin position="12"/>
        <end position="32"/>
    </location>
</feature>
<evidence type="ECO:0000256" key="3">
    <source>
        <dbReference type="ARBA" id="ARBA00022692"/>
    </source>
</evidence>
<keyword evidence="5 6" id="KW-0472">Membrane</keyword>
<gene>
    <name evidence="7" type="ORF">PMAYCL1PPCAC_04544</name>
</gene>
<organism evidence="7 8">
    <name type="scientific">Pristionchus mayeri</name>
    <dbReference type="NCBI Taxonomy" id="1317129"/>
    <lineage>
        <taxon>Eukaryota</taxon>
        <taxon>Metazoa</taxon>
        <taxon>Ecdysozoa</taxon>
        <taxon>Nematoda</taxon>
        <taxon>Chromadorea</taxon>
        <taxon>Rhabditida</taxon>
        <taxon>Rhabditina</taxon>
        <taxon>Diplogasteromorpha</taxon>
        <taxon>Diplogasteroidea</taxon>
        <taxon>Neodiplogasteridae</taxon>
        <taxon>Pristionchus</taxon>
    </lineage>
</organism>
<protein>
    <recommendedName>
        <fullName evidence="9">G protein-coupled receptor</fullName>
    </recommendedName>
</protein>
<dbReference type="GO" id="GO:0016020">
    <property type="term" value="C:membrane"/>
    <property type="evidence" value="ECO:0007669"/>
    <property type="project" value="UniProtKB-SubCell"/>
</dbReference>
<dbReference type="PANTHER" id="PTHR22945:SF40">
    <property type="entry name" value="SERPENTINE RECEPTOR, CLASS D (DELTA)-RELATED"/>
    <property type="match status" value="1"/>
</dbReference>
<dbReference type="InterPro" id="IPR019421">
    <property type="entry name" value="7TM_GPCR_serpentine_rcpt_Srd"/>
</dbReference>
<comment type="similarity">
    <text evidence="2">Belongs to the nematode receptor-like protein srd family.</text>
</comment>
<evidence type="ECO:0008006" key="9">
    <source>
        <dbReference type="Google" id="ProtNLM"/>
    </source>
</evidence>
<reference evidence="8" key="1">
    <citation type="submission" date="2022-10" db="EMBL/GenBank/DDBJ databases">
        <title>Genome assembly of Pristionchus species.</title>
        <authorList>
            <person name="Yoshida K."/>
            <person name="Sommer R.J."/>
        </authorList>
    </citation>
    <scope>NUCLEOTIDE SEQUENCE [LARGE SCALE GENOMIC DNA]</scope>
    <source>
        <strain evidence="8">RS5460</strain>
    </source>
</reference>
<dbReference type="InterPro" id="IPR050920">
    <property type="entry name" value="Nematode_rcpt-like_delta"/>
</dbReference>
<comment type="subcellular location">
    <subcellularLocation>
        <location evidence="1">Membrane</location>
        <topology evidence="1">Multi-pass membrane protein</topology>
    </subcellularLocation>
</comment>
<sequence length="89" mass="10263">SDRVHHNEIAKSLTYQALLPMGHFMGTVYYWSVQKYLPLSCEFSERILTMALTIICLASPIINIMHLPPYRRFIITPTTPTTKHRTSAK</sequence>
<accession>A0AAN4Z753</accession>
<feature type="non-terminal residue" evidence="7">
    <location>
        <position position="89"/>
    </location>
</feature>
<evidence type="ECO:0000256" key="6">
    <source>
        <dbReference type="SAM" id="Phobius"/>
    </source>
</evidence>
<evidence type="ECO:0000256" key="5">
    <source>
        <dbReference type="ARBA" id="ARBA00023136"/>
    </source>
</evidence>
<feature type="transmembrane region" description="Helical" evidence="6">
    <location>
        <begin position="47"/>
        <end position="65"/>
    </location>
</feature>